<dbReference type="STRING" id="1328760.A0A165IIV1"/>
<dbReference type="GO" id="GO:0005829">
    <property type="term" value="C:cytosol"/>
    <property type="evidence" value="ECO:0007669"/>
    <property type="project" value="TreeGrafter"/>
</dbReference>
<name>A0A165IIV1_XYLHT</name>
<dbReference type="GeneID" id="28901877"/>
<keyword evidence="2" id="KW-0131">Cell cycle</keyword>
<dbReference type="GO" id="GO:0008287">
    <property type="term" value="C:protein serine/threonine phosphatase complex"/>
    <property type="evidence" value="ECO:0007669"/>
    <property type="project" value="EnsemblFungi"/>
</dbReference>
<evidence type="ECO:0000313" key="5">
    <source>
        <dbReference type="Proteomes" id="UP000076632"/>
    </source>
</evidence>
<dbReference type="PANTHER" id="PTHR12634">
    <property type="entry name" value="SIT4 YEAST -ASSOCIATING PROTEIN-RELATED"/>
    <property type="match status" value="1"/>
</dbReference>
<feature type="compositionally biased region" description="Acidic residues" evidence="3">
    <location>
        <begin position="523"/>
        <end position="534"/>
    </location>
</feature>
<feature type="compositionally biased region" description="Low complexity" evidence="3">
    <location>
        <begin position="902"/>
        <end position="920"/>
    </location>
</feature>
<dbReference type="PANTHER" id="PTHR12634:SF8">
    <property type="entry name" value="FIERY MOUNTAIN, ISOFORM D"/>
    <property type="match status" value="1"/>
</dbReference>
<dbReference type="InterPro" id="IPR007587">
    <property type="entry name" value="SAPS"/>
</dbReference>
<evidence type="ECO:0000256" key="1">
    <source>
        <dbReference type="ARBA" id="ARBA00006180"/>
    </source>
</evidence>
<dbReference type="InParanoid" id="A0A165IIV1"/>
<dbReference type="AlphaFoldDB" id="A0A165IIV1"/>
<organism evidence="4 5">
    <name type="scientific">Xylona heveae (strain CBS 132557 / TC161)</name>
    <dbReference type="NCBI Taxonomy" id="1328760"/>
    <lineage>
        <taxon>Eukaryota</taxon>
        <taxon>Fungi</taxon>
        <taxon>Dikarya</taxon>
        <taxon>Ascomycota</taxon>
        <taxon>Pezizomycotina</taxon>
        <taxon>Xylonomycetes</taxon>
        <taxon>Xylonales</taxon>
        <taxon>Xylonaceae</taxon>
        <taxon>Xylona</taxon>
    </lineage>
</organism>
<sequence>MFWRFGGYANISTIDTILDKPDVSLEELLDESDLIQELKQNNSKLIEYLREEDILRRLLQYVIAPKLDEDATEGSAIDDSTDQDPVIDPEWHLKEEKAKVSRRRMTDEERDRQEKTRLKYAYVACEILSSETWSILEALMEYQHHLRDFWTYLKRPAPLDPLQAGYFTKVNETLLDKKTEEMLEFFKSVDNVVPDMLKHVDCPMIMDLLLKIISLEKAEGGQGIVNWLQSQDIVPILLSCLAPGNSTSTQTSAGDFIKAVITISANASQNEQSCIGPNNLTRQLVSEPCISKLISDMLSGGNSLTVGVGIVIEVIRKNNSDYDPEIGTGPDAIPSSRDPIYLGTLLRAFAKHVPDFMNLILNPDGSADPAKPGAKRQLNVAFGGSIEPLGFDRFKTCELMAELLHCSNMALLNECGSDAFMKARDAERERLKADGRLDLFGEDHPGGDFEHDASYANGASPSRRSSESPEEIRKLEVQNGGEEDGFEDVAVSGVLNEDGSKDNEKAEAGHDSRDSDDPFADRETDDDDANDFVDEPLSSPRLNPRASLKISDDELSSLVSPEPTDHDPLSPTSAGITGRVGELGLQHDATMTSPPPGSADEEQAGSAPKPVPVPVQTNSPVKEHPEIIGGAPDDRPAPLFANRATLPENLQASPEESGDGVAEGYAGAASHEGDTSIRSGSMSGEEARYGPESTELHIELEEDGSPVVGDYLKMMFIQHKVVPTIIDFFFRFPWNNFLHNVVYDVVQQVFNGPMNRGRNRNLAFDLFDTGRITEKIVEGQRRSDKAQAETSIRLGYMGHLTLIAEEVVKFTERHPPEMLSQSVLDKVMHQDWITYVEQTLAETRERDNAILGGVRPDMSVGSRQAVMNAVSAGFGGSSALANAGLNGGNGLDSMELNHGSTTSGGFSISGGSLLSGFGSSSDEEDEEMEEGEEDDGAHRGSNAPGSDHVGELSFEDVDMGYR</sequence>
<feature type="compositionally biased region" description="Basic and acidic residues" evidence="3">
    <location>
        <begin position="464"/>
        <end position="476"/>
    </location>
</feature>
<dbReference type="GO" id="GO:0000785">
    <property type="term" value="C:chromatin"/>
    <property type="evidence" value="ECO:0007669"/>
    <property type="project" value="EnsemblFungi"/>
</dbReference>
<evidence type="ECO:0000313" key="4">
    <source>
        <dbReference type="EMBL" id="KZF24954.1"/>
    </source>
</evidence>
<accession>A0A165IIV1</accession>
<dbReference type="Pfam" id="PF04499">
    <property type="entry name" value="SAPS"/>
    <property type="match status" value="1"/>
</dbReference>
<feature type="compositionally biased region" description="Basic and acidic residues" evidence="3">
    <location>
        <begin position="436"/>
        <end position="453"/>
    </location>
</feature>
<dbReference type="OMA" id="HAYIACE"/>
<evidence type="ECO:0000256" key="2">
    <source>
        <dbReference type="ARBA" id="ARBA00023306"/>
    </source>
</evidence>
<protein>
    <submittedName>
        <fullName evidence="4">SAPS-domain-containing protein</fullName>
    </submittedName>
</protein>
<comment type="similarity">
    <text evidence="1">Belongs to the SAPS family.</text>
</comment>
<dbReference type="GO" id="GO:1905560">
    <property type="term" value="P:negative regulation of kinetochore assembly"/>
    <property type="evidence" value="ECO:0007669"/>
    <property type="project" value="EnsemblFungi"/>
</dbReference>
<dbReference type="Proteomes" id="UP000076632">
    <property type="component" value="Unassembled WGS sequence"/>
</dbReference>
<feature type="compositionally biased region" description="Acidic residues" evidence="3">
    <location>
        <begin position="953"/>
        <end position="962"/>
    </location>
</feature>
<dbReference type="GO" id="GO:0072542">
    <property type="term" value="F:protein phosphatase activator activity"/>
    <property type="evidence" value="ECO:0007669"/>
    <property type="project" value="EnsemblFungi"/>
</dbReference>
<dbReference type="OrthoDB" id="295029at2759"/>
<dbReference type="GO" id="GO:0005654">
    <property type="term" value="C:nucleoplasm"/>
    <property type="evidence" value="ECO:0007669"/>
    <property type="project" value="EnsemblFungi"/>
</dbReference>
<feature type="compositionally biased region" description="Basic and acidic residues" evidence="3">
    <location>
        <begin position="498"/>
        <end position="522"/>
    </location>
</feature>
<dbReference type="FunCoup" id="A0A165IIV1">
    <property type="interactions" value="980"/>
</dbReference>
<proteinExistence type="inferred from homology"/>
<feature type="compositionally biased region" description="Acidic residues" evidence="3">
    <location>
        <begin position="921"/>
        <end position="935"/>
    </location>
</feature>
<reference evidence="4 5" key="1">
    <citation type="journal article" date="2016" name="Fungal Biol.">
        <title>The genome of Xylona heveae provides a window into fungal endophytism.</title>
        <authorList>
            <person name="Gazis R."/>
            <person name="Kuo A."/>
            <person name="Riley R."/>
            <person name="LaButti K."/>
            <person name="Lipzen A."/>
            <person name="Lin J."/>
            <person name="Amirebrahimi M."/>
            <person name="Hesse C.N."/>
            <person name="Spatafora J.W."/>
            <person name="Henrissat B."/>
            <person name="Hainaut M."/>
            <person name="Grigoriev I.V."/>
            <person name="Hibbett D.S."/>
        </authorList>
    </citation>
    <scope>NUCLEOTIDE SEQUENCE [LARGE SCALE GENOMIC DNA]</scope>
    <source>
        <strain evidence="4 5">TC161</strain>
    </source>
</reference>
<evidence type="ECO:0000256" key="3">
    <source>
        <dbReference type="SAM" id="MobiDB-lite"/>
    </source>
</evidence>
<dbReference type="RefSeq" id="XP_018190509.1">
    <property type="nucleotide sequence ID" value="XM_018336740.1"/>
</dbReference>
<feature type="region of interest" description="Disordered" evidence="3">
    <location>
        <begin position="902"/>
        <end position="962"/>
    </location>
</feature>
<dbReference type="GO" id="GO:0019903">
    <property type="term" value="F:protein phosphatase binding"/>
    <property type="evidence" value="ECO:0007669"/>
    <property type="project" value="InterPro"/>
</dbReference>
<feature type="region of interest" description="Disordered" evidence="3">
    <location>
        <begin position="436"/>
        <end position="621"/>
    </location>
</feature>
<keyword evidence="5" id="KW-1185">Reference proteome</keyword>
<gene>
    <name evidence="4" type="ORF">L228DRAFT_59027</name>
</gene>
<feature type="region of interest" description="Disordered" evidence="3">
    <location>
        <begin position="650"/>
        <end position="688"/>
    </location>
</feature>
<dbReference type="EMBL" id="KV407455">
    <property type="protein sequence ID" value="KZF24954.1"/>
    <property type="molecule type" value="Genomic_DNA"/>
</dbReference>